<dbReference type="RefSeq" id="WP_276263387.1">
    <property type="nucleotide sequence ID" value="NZ_JARJLM010000013.1"/>
</dbReference>
<comment type="caution">
    <text evidence="3">The sequence shown here is derived from an EMBL/GenBank/DDBJ whole genome shotgun (WGS) entry which is preliminary data.</text>
</comment>
<organism evidence="3 4">
    <name type="scientific">Cupriavidus basilensis</name>
    <dbReference type="NCBI Taxonomy" id="68895"/>
    <lineage>
        <taxon>Bacteria</taxon>
        <taxon>Pseudomonadati</taxon>
        <taxon>Pseudomonadota</taxon>
        <taxon>Betaproteobacteria</taxon>
        <taxon>Burkholderiales</taxon>
        <taxon>Burkholderiaceae</taxon>
        <taxon>Cupriavidus</taxon>
    </lineage>
</organism>
<evidence type="ECO:0000256" key="1">
    <source>
        <dbReference type="ARBA" id="ARBA00023172"/>
    </source>
</evidence>
<gene>
    <name evidence="3" type="ORF">P3W85_00960</name>
</gene>
<dbReference type="CDD" id="cd00397">
    <property type="entry name" value="DNA_BRE_C"/>
    <property type="match status" value="1"/>
</dbReference>
<accession>A0ABT6AIA8</accession>
<dbReference type="EMBL" id="JARJLM010000013">
    <property type="protein sequence ID" value="MDF3831536.1"/>
    <property type="molecule type" value="Genomic_DNA"/>
</dbReference>
<dbReference type="PROSITE" id="PS51898">
    <property type="entry name" value="TYR_RECOMBINASE"/>
    <property type="match status" value="1"/>
</dbReference>
<dbReference type="InterPro" id="IPR002104">
    <property type="entry name" value="Integrase_catalytic"/>
</dbReference>
<keyword evidence="4" id="KW-1185">Reference proteome</keyword>
<sequence length="71" mass="7724">MPTRAARLEAASTHWLRHTYTTHALAPGAPLEAVQQNAGHASLDTTTHYVTIEAARRMEATQVVWEAGKGD</sequence>
<dbReference type="InterPro" id="IPR013762">
    <property type="entry name" value="Integrase-like_cat_sf"/>
</dbReference>
<reference evidence="3 4" key="1">
    <citation type="submission" date="2023-03" db="EMBL/GenBank/DDBJ databases">
        <title>Draft assemblies of triclosan tolerant bacteria isolated from returned activated sludge.</title>
        <authorList>
            <person name="Van Hamelsveld S."/>
        </authorList>
    </citation>
    <scope>NUCLEOTIDE SEQUENCE [LARGE SCALE GENOMIC DNA]</scope>
    <source>
        <strain evidence="3 4">GW210010_S58</strain>
    </source>
</reference>
<protein>
    <submittedName>
        <fullName evidence="3">Site-specific integrase</fullName>
    </submittedName>
</protein>
<dbReference type="SUPFAM" id="SSF56349">
    <property type="entry name" value="DNA breaking-rejoining enzymes"/>
    <property type="match status" value="1"/>
</dbReference>
<feature type="domain" description="Tyr recombinase" evidence="2">
    <location>
        <begin position="1"/>
        <end position="62"/>
    </location>
</feature>
<proteinExistence type="predicted"/>
<keyword evidence="1" id="KW-0233">DNA recombination</keyword>
<dbReference type="Proteomes" id="UP001216674">
    <property type="component" value="Unassembled WGS sequence"/>
</dbReference>
<dbReference type="Gene3D" id="1.10.443.10">
    <property type="entry name" value="Intergrase catalytic core"/>
    <property type="match status" value="1"/>
</dbReference>
<evidence type="ECO:0000313" key="3">
    <source>
        <dbReference type="EMBL" id="MDF3831536.1"/>
    </source>
</evidence>
<name>A0ABT6AIA8_9BURK</name>
<dbReference type="Pfam" id="PF00589">
    <property type="entry name" value="Phage_integrase"/>
    <property type="match status" value="1"/>
</dbReference>
<evidence type="ECO:0000313" key="4">
    <source>
        <dbReference type="Proteomes" id="UP001216674"/>
    </source>
</evidence>
<dbReference type="InterPro" id="IPR011010">
    <property type="entry name" value="DNA_brk_join_enz"/>
</dbReference>
<evidence type="ECO:0000259" key="2">
    <source>
        <dbReference type="PROSITE" id="PS51898"/>
    </source>
</evidence>